<evidence type="ECO:0000256" key="1">
    <source>
        <dbReference type="SAM" id="Coils"/>
    </source>
</evidence>
<proteinExistence type="predicted"/>
<evidence type="ECO:0000313" key="3">
    <source>
        <dbReference type="Proteomes" id="UP000037696"/>
    </source>
</evidence>
<organism evidence="2 3">
    <name type="scientific">Penicillium nordicum</name>
    <dbReference type="NCBI Taxonomy" id="229535"/>
    <lineage>
        <taxon>Eukaryota</taxon>
        <taxon>Fungi</taxon>
        <taxon>Dikarya</taxon>
        <taxon>Ascomycota</taxon>
        <taxon>Pezizomycotina</taxon>
        <taxon>Eurotiomycetes</taxon>
        <taxon>Eurotiomycetidae</taxon>
        <taxon>Eurotiales</taxon>
        <taxon>Aspergillaceae</taxon>
        <taxon>Penicillium</taxon>
    </lineage>
</organism>
<gene>
    <name evidence="2" type="ORF">ACN38_g5898</name>
</gene>
<keyword evidence="1" id="KW-0175">Coiled coil</keyword>
<name>A0A0M8P0U3_9EURO</name>
<dbReference type="EMBL" id="LHQQ01000087">
    <property type="protein sequence ID" value="KOS43186.1"/>
    <property type="molecule type" value="Genomic_DNA"/>
</dbReference>
<reference evidence="2 3" key="1">
    <citation type="submission" date="2015-08" db="EMBL/GenBank/DDBJ databases">
        <title>Genome sequencing of Penicillium nordicum.</title>
        <authorList>
            <person name="Nguyen H.D."/>
            <person name="Seifert K.A."/>
        </authorList>
    </citation>
    <scope>NUCLEOTIDE SEQUENCE [LARGE SCALE GENOMIC DNA]</scope>
    <source>
        <strain evidence="2 3">DAOMC 185683</strain>
    </source>
</reference>
<evidence type="ECO:0000313" key="2">
    <source>
        <dbReference type="EMBL" id="KOS43186.1"/>
    </source>
</evidence>
<dbReference type="OrthoDB" id="4343242at2759"/>
<accession>A0A0M8P0U3</accession>
<dbReference type="Proteomes" id="UP000037696">
    <property type="component" value="Unassembled WGS sequence"/>
</dbReference>
<dbReference type="AlphaFoldDB" id="A0A0M8P0U3"/>
<keyword evidence="3" id="KW-1185">Reference proteome</keyword>
<comment type="caution">
    <text evidence="2">The sequence shown here is derived from an EMBL/GenBank/DDBJ whole genome shotgun (WGS) entry which is preliminary data.</text>
</comment>
<sequence>MAKRRKTDIPLQRALPPEGQANYTLSGVTREDSIITMRQAISPDPVIFNDSRQSWANSEGTTLVETLQTLSQAIRDLNKRADAQEKDLRDTQKNLEEAQKALLKYERTFDAHTIEVRSIVLDKWAGVPISNMRRSQRNAAAHGGSILADYDVIRREIDQPESRADRWKPVFESHYNVSWDFLYARGGLVSASKEVVRIFDYLANIRN</sequence>
<protein>
    <submittedName>
        <fullName evidence="2">Uncharacterized protein</fullName>
    </submittedName>
</protein>
<feature type="coiled-coil region" evidence="1">
    <location>
        <begin position="67"/>
        <end position="115"/>
    </location>
</feature>